<reference evidence="1" key="1">
    <citation type="submission" date="2022-09" db="EMBL/GenBank/DDBJ databases">
        <title>Actin cytoskeleton and complex cell architecture in an #Asgard archaeon.</title>
        <authorList>
            <person name="Ponce Toledo R.I."/>
            <person name="Schleper C."/>
            <person name="Rodrigues Oliveira T."/>
            <person name="Wollweber F."/>
            <person name="Xu J."/>
            <person name="Rittmann S."/>
            <person name="Klingl A."/>
            <person name="Pilhofer M."/>
        </authorList>
    </citation>
    <scope>NUCLEOTIDE SEQUENCE</scope>
    <source>
        <strain evidence="1">B-35</strain>
    </source>
</reference>
<proteinExistence type="predicted"/>
<evidence type="ECO:0000313" key="2">
    <source>
        <dbReference type="Proteomes" id="UP001208689"/>
    </source>
</evidence>
<sequence length="247" mass="29167">MFYLLNMIRDTQYFQTWNSPNYGYAKRSFDLPILHVIGLVGSGKTFFIKKFFSNVPTFDIKKIYEDFGFSPEDLHKQPEKYSQFQSALQINFEKFLAFVKMEKFPIVLVESSGINQALNQILNQYNNYRIWIKADISRITSLNIYTNRPYAKKLNEHMLGLRKNRKIIFNNEFDLKSLEFSNSLPPILKSDLNPFKAKRPNPERDNKMQDFRKNDRYHCPNCGANFGRSKLLELHFSRSKTCQKILG</sequence>
<keyword evidence="2" id="KW-1185">Reference proteome</keyword>
<evidence type="ECO:0000313" key="1">
    <source>
        <dbReference type="EMBL" id="UYP43889.1"/>
    </source>
</evidence>
<name>A0ABY6HN17_9ARCH</name>
<accession>A0ABY6HN17</accession>
<gene>
    <name evidence="1" type="ORF">NEF87_000174</name>
</gene>
<dbReference type="SUPFAM" id="SSF52540">
    <property type="entry name" value="P-loop containing nucleoside triphosphate hydrolases"/>
    <property type="match status" value="1"/>
</dbReference>
<protein>
    <recommendedName>
        <fullName evidence="3">C2H2-type domain-containing protein</fullName>
    </recommendedName>
</protein>
<organism evidence="1 2">
    <name type="scientific">Candidatus Lokiarchaeum ossiferum</name>
    <dbReference type="NCBI Taxonomy" id="2951803"/>
    <lineage>
        <taxon>Archaea</taxon>
        <taxon>Promethearchaeati</taxon>
        <taxon>Promethearchaeota</taxon>
        <taxon>Promethearchaeia</taxon>
        <taxon>Promethearchaeales</taxon>
        <taxon>Promethearchaeaceae</taxon>
        <taxon>Candidatus Lokiarchaeum</taxon>
    </lineage>
</organism>
<dbReference type="EMBL" id="CP104013">
    <property type="protein sequence ID" value="UYP43889.1"/>
    <property type="molecule type" value="Genomic_DNA"/>
</dbReference>
<evidence type="ECO:0008006" key="3">
    <source>
        <dbReference type="Google" id="ProtNLM"/>
    </source>
</evidence>
<dbReference type="InterPro" id="IPR027417">
    <property type="entry name" value="P-loop_NTPase"/>
</dbReference>
<dbReference type="Proteomes" id="UP001208689">
    <property type="component" value="Chromosome"/>
</dbReference>